<feature type="transmembrane region" description="Helical" evidence="1">
    <location>
        <begin position="298"/>
        <end position="318"/>
    </location>
</feature>
<dbReference type="Pfam" id="PF05226">
    <property type="entry name" value="CHASE2"/>
    <property type="match status" value="1"/>
</dbReference>
<dbReference type="SMART" id="SM01080">
    <property type="entry name" value="CHASE2"/>
    <property type="match status" value="1"/>
</dbReference>
<dbReference type="GO" id="GO:0043709">
    <property type="term" value="P:cell adhesion involved in single-species biofilm formation"/>
    <property type="evidence" value="ECO:0007669"/>
    <property type="project" value="TreeGrafter"/>
</dbReference>
<proteinExistence type="predicted"/>
<dbReference type="SUPFAM" id="SSF55073">
    <property type="entry name" value="Nucleotide cyclase"/>
    <property type="match status" value="1"/>
</dbReference>
<dbReference type="KEGG" id="dez:DKM44_10835"/>
<reference evidence="3 4" key="1">
    <citation type="submission" date="2018-05" db="EMBL/GenBank/DDBJ databases">
        <title>Complete Genome Sequence of Deinococcus sp. strain 17bor-2.</title>
        <authorList>
            <person name="Srinivasan S."/>
        </authorList>
    </citation>
    <scope>NUCLEOTIDE SEQUENCE [LARGE SCALE GENOMIC DNA]</scope>
    <source>
        <strain evidence="3 4">17bor-2</strain>
    </source>
</reference>
<dbReference type="PROSITE" id="PS50887">
    <property type="entry name" value="GGDEF"/>
    <property type="match status" value="1"/>
</dbReference>
<evidence type="ECO:0000313" key="4">
    <source>
        <dbReference type="Proteomes" id="UP000245368"/>
    </source>
</evidence>
<dbReference type="InterPro" id="IPR050469">
    <property type="entry name" value="Diguanylate_Cyclase"/>
</dbReference>
<keyword evidence="1" id="KW-1133">Transmembrane helix</keyword>
<dbReference type="Proteomes" id="UP000245368">
    <property type="component" value="Chromosome"/>
</dbReference>
<evidence type="ECO:0000259" key="2">
    <source>
        <dbReference type="PROSITE" id="PS50887"/>
    </source>
</evidence>
<dbReference type="PANTHER" id="PTHR45138">
    <property type="entry name" value="REGULATORY COMPONENTS OF SENSORY TRANSDUCTION SYSTEM"/>
    <property type="match status" value="1"/>
</dbReference>
<dbReference type="GO" id="GO:0052621">
    <property type="term" value="F:diguanylate cyclase activity"/>
    <property type="evidence" value="ECO:0007669"/>
    <property type="project" value="TreeGrafter"/>
</dbReference>
<dbReference type="SMART" id="SM00267">
    <property type="entry name" value="GGDEF"/>
    <property type="match status" value="1"/>
</dbReference>
<evidence type="ECO:0000256" key="1">
    <source>
        <dbReference type="SAM" id="Phobius"/>
    </source>
</evidence>
<dbReference type="PROSITE" id="PS51257">
    <property type="entry name" value="PROKAR_LIPOPROTEIN"/>
    <property type="match status" value="1"/>
</dbReference>
<dbReference type="EMBL" id="CP029494">
    <property type="protein sequence ID" value="AWN23662.1"/>
    <property type="molecule type" value="Genomic_DNA"/>
</dbReference>
<sequence length="478" mass="51402">MPRPERLLLAALAAVLAACVFALVPINPPLRDVLNRNLPAPPDPRVVVVGIDDLSLQTYGPQDRWDRALYARALDTLREAGARAVGLDIRFAAPAPGDAALARAVGRPGVVLASSLQQPQGARDWNATYGVSAFTLSRGAVRTFQTAYRGESGTLWPSLSAQLARLAGVPRPLSTEPQVLRATISDPQALPVLSFRDVVGGNLRATDVQNKVVLIGLTASGLPGTTLLDSRLDLVPGVVLQARAVSSLLSEPFRRVSPWITWPLCAALAASAVLLGGLWGFGLALLGLTLSAPLFLNGWLFPGITVSLSAIIGTAFAAGERVWTLRRIGTLDPLTGLGNRLAFTRAAENRWPGRATRPVGLLLVDLGGLKRITEVHGQLAGDELLREVAQALRLGRTRRDLVFRWGSDEFAVLVDPASDVARLAQQLQTTLAALHYKDMPLQVSLGQAVSTPQMTQPSELVEQASRDRYRTRYRLQQR</sequence>
<dbReference type="InterPro" id="IPR043128">
    <property type="entry name" value="Rev_trsase/Diguanyl_cyclase"/>
</dbReference>
<feature type="domain" description="GGDEF" evidence="2">
    <location>
        <begin position="357"/>
        <end position="478"/>
    </location>
</feature>
<keyword evidence="1" id="KW-0472">Membrane</keyword>
<dbReference type="AlphaFoldDB" id="A0A2Z3JF50"/>
<dbReference type="PANTHER" id="PTHR45138:SF9">
    <property type="entry name" value="DIGUANYLATE CYCLASE DGCM-RELATED"/>
    <property type="match status" value="1"/>
</dbReference>
<dbReference type="InterPro" id="IPR000160">
    <property type="entry name" value="GGDEF_dom"/>
</dbReference>
<protein>
    <submittedName>
        <fullName evidence="3">Diguanylate cyclase</fullName>
    </submittedName>
</protein>
<dbReference type="RefSeq" id="WP_109827390.1">
    <property type="nucleotide sequence ID" value="NZ_CP029494.1"/>
</dbReference>
<gene>
    <name evidence="3" type="ORF">DKM44_10835</name>
</gene>
<dbReference type="Gene3D" id="3.30.70.270">
    <property type="match status" value="1"/>
</dbReference>
<dbReference type="OrthoDB" id="9806704at2"/>
<keyword evidence="1" id="KW-0812">Transmembrane</keyword>
<accession>A0A2Z3JF50</accession>
<dbReference type="CDD" id="cd01949">
    <property type="entry name" value="GGDEF"/>
    <property type="match status" value="1"/>
</dbReference>
<feature type="transmembrane region" description="Helical" evidence="1">
    <location>
        <begin position="259"/>
        <end position="286"/>
    </location>
</feature>
<organism evidence="3 4">
    <name type="scientific">Deinococcus irradiatisoli</name>
    <dbReference type="NCBI Taxonomy" id="2202254"/>
    <lineage>
        <taxon>Bacteria</taxon>
        <taxon>Thermotogati</taxon>
        <taxon>Deinococcota</taxon>
        <taxon>Deinococci</taxon>
        <taxon>Deinococcales</taxon>
        <taxon>Deinococcaceae</taxon>
        <taxon>Deinococcus</taxon>
    </lineage>
</organism>
<dbReference type="NCBIfam" id="TIGR00254">
    <property type="entry name" value="GGDEF"/>
    <property type="match status" value="1"/>
</dbReference>
<keyword evidence="4" id="KW-1185">Reference proteome</keyword>
<dbReference type="Pfam" id="PF00990">
    <property type="entry name" value="GGDEF"/>
    <property type="match status" value="1"/>
</dbReference>
<dbReference type="InterPro" id="IPR029787">
    <property type="entry name" value="Nucleotide_cyclase"/>
</dbReference>
<dbReference type="GO" id="GO:0005886">
    <property type="term" value="C:plasma membrane"/>
    <property type="evidence" value="ECO:0007669"/>
    <property type="project" value="TreeGrafter"/>
</dbReference>
<evidence type="ECO:0000313" key="3">
    <source>
        <dbReference type="EMBL" id="AWN23662.1"/>
    </source>
</evidence>
<name>A0A2Z3JF50_9DEIO</name>
<dbReference type="GO" id="GO:1902201">
    <property type="term" value="P:negative regulation of bacterial-type flagellum-dependent cell motility"/>
    <property type="evidence" value="ECO:0007669"/>
    <property type="project" value="TreeGrafter"/>
</dbReference>
<dbReference type="InterPro" id="IPR007890">
    <property type="entry name" value="CHASE2"/>
</dbReference>